<dbReference type="AlphaFoldDB" id="A0A699L0Q3"/>
<name>A0A699L0Q3_TANCI</name>
<organism evidence="1">
    <name type="scientific">Tanacetum cinerariifolium</name>
    <name type="common">Dalmatian daisy</name>
    <name type="synonym">Chrysanthemum cinerariifolium</name>
    <dbReference type="NCBI Taxonomy" id="118510"/>
    <lineage>
        <taxon>Eukaryota</taxon>
        <taxon>Viridiplantae</taxon>
        <taxon>Streptophyta</taxon>
        <taxon>Embryophyta</taxon>
        <taxon>Tracheophyta</taxon>
        <taxon>Spermatophyta</taxon>
        <taxon>Magnoliopsida</taxon>
        <taxon>eudicotyledons</taxon>
        <taxon>Gunneridae</taxon>
        <taxon>Pentapetalae</taxon>
        <taxon>asterids</taxon>
        <taxon>campanulids</taxon>
        <taxon>Asterales</taxon>
        <taxon>Asteraceae</taxon>
        <taxon>Asteroideae</taxon>
        <taxon>Anthemideae</taxon>
        <taxon>Anthemidinae</taxon>
        <taxon>Tanacetum</taxon>
    </lineage>
</organism>
<proteinExistence type="predicted"/>
<gene>
    <name evidence="1" type="ORF">Tci_692537</name>
</gene>
<dbReference type="EMBL" id="BKCJ010575128">
    <property type="protein sequence ID" value="GFB20566.1"/>
    <property type="molecule type" value="Genomic_DNA"/>
</dbReference>
<evidence type="ECO:0000313" key="1">
    <source>
        <dbReference type="EMBL" id="GFB20566.1"/>
    </source>
</evidence>
<reference evidence="1" key="1">
    <citation type="journal article" date="2019" name="Sci. Rep.">
        <title>Draft genome of Tanacetum cinerariifolium, the natural source of mosquito coil.</title>
        <authorList>
            <person name="Yamashiro T."/>
            <person name="Shiraishi A."/>
            <person name="Satake H."/>
            <person name="Nakayama K."/>
        </authorList>
    </citation>
    <scope>NUCLEOTIDE SEQUENCE</scope>
</reference>
<protein>
    <submittedName>
        <fullName evidence="1">Uncharacterized protein</fullName>
    </submittedName>
</protein>
<comment type="caution">
    <text evidence="1">The sequence shown here is derived from an EMBL/GenBank/DDBJ whole genome shotgun (WGS) entry which is preliminary data.</text>
</comment>
<sequence length="114" mass="13193">METEEYMMKTREDYGSSVARPKFDKAAKFELKGCELRNGPHYSKDCPLKEEGKTLEESYYTQFGAPFPNAGMYRAAAPGFYQRDTGNTSYQERIQTMEESLNKFMAEHMMNTLL</sequence>
<accession>A0A699L0Q3</accession>